<proteinExistence type="predicted"/>
<accession>A0A1M4TIH2</accession>
<dbReference type="Proteomes" id="UP000184127">
    <property type="component" value="Unassembled WGS sequence"/>
</dbReference>
<keyword evidence="1" id="KW-0472">Membrane</keyword>
<dbReference type="EMBL" id="FQUR01000007">
    <property type="protein sequence ID" value="SHE44270.1"/>
    <property type="molecule type" value="Genomic_DNA"/>
</dbReference>
<protein>
    <submittedName>
        <fullName evidence="2">Uncharacterized protein</fullName>
    </submittedName>
</protein>
<keyword evidence="1" id="KW-1133">Transmembrane helix</keyword>
<feature type="transmembrane region" description="Helical" evidence="1">
    <location>
        <begin position="30"/>
        <end position="52"/>
    </location>
</feature>
<name>A0A1M4TIH2_9THEO</name>
<dbReference type="AlphaFoldDB" id="A0A1M4TIH2"/>
<reference evidence="3" key="1">
    <citation type="submission" date="2016-11" db="EMBL/GenBank/DDBJ databases">
        <authorList>
            <person name="Varghese N."/>
            <person name="Submissions S."/>
        </authorList>
    </citation>
    <scope>NUCLEOTIDE SEQUENCE [LARGE SCALE GENOMIC DNA]</scope>
    <source>
        <strain evidence="3">DSM 18761</strain>
    </source>
</reference>
<keyword evidence="3" id="KW-1185">Reference proteome</keyword>
<evidence type="ECO:0000256" key="1">
    <source>
        <dbReference type="SAM" id="Phobius"/>
    </source>
</evidence>
<organism evidence="2 3">
    <name type="scientific">Thermoanaerobacter uzonensis DSM 18761</name>
    <dbReference type="NCBI Taxonomy" id="1123369"/>
    <lineage>
        <taxon>Bacteria</taxon>
        <taxon>Bacillati</taxon>
        <taxon>Bacillota</taxon>
        <taxon>Clostridia</taxon>
        <taxon>Thermoanaerobacterales</taxon>
        <taxon>Thermoanaerobacteraceae</taxon>
        <taxon>Thermoanaerobacter</taxon>
    </lineage>
</organism>
<evidence type="ECO:0000313" key="3">
    <source>
        <dbReference type="Proteomes" id="UP000184127"/>
    </source>
</evidence>
<evidence type="ECO:0000313" key="2">
    <source>
        <dbReference type="EMBL" id="SHE44270.1"/>
    </source>
</evidence>
<gene>
    <name evidence="2" type="ORF">SAMN02745195_00375</name>
</gene>
<sequence length="187" mass="22241">MTKIVYDIGVDSTSYKEGVLMRNLLRYKKLLIFTLIFLIGMFAFFSYVYVIYNSHKEDLKASYDLTVNFINDLFRNDYNTTYEYLSQKSKQQLSKQQWKNEVFEINNMFKLLEILEPKSYNDIQYKINLTQKPKNFYIANAIVLSKNNNNQKVTRLIKITLVPEQNHIVIDNLLIETESNQLKCYIP</sequence>
<keyword evidence="1" id="KW-0812">Transmembrane</keyword>